<dbReference type="InterPro" id="IPR001623">
    <property type="entry name" value="DnaJ_domain"/>
</dbReference>
<dbReference type="CDD" id="cd06257">
    <property type="entry name" value="DnaJ"/>
    <property type="match status" value="1"/>
</dbReference>
<dbReference type="InterPro" id="IPR036869">
    <property type="entry name" value="J_dom_sf"/>
</dbReference>
<dbReference type="GO" id="GO:0005737">
    <property type="term" value="C:cytoplasm"/>
    <property type="evidence" value="ECO:0007669"/>
    <property type="project" value="TreeGrafter"/>
</dbReference>
<sequence>MTDPYQVLGISRGATDEEIKKAYRKLSRKYHPDANINNPNKEEAEAKFKEVQQAYDQIMKEKEYGGSQGGYGPYGSTGANGGYGGYGYGGFGGFGSGFGGYGTNGAGNGQASESDIHFRAAANYIQSGHYAEALNVLNTISQRNGLWYYYSAVANYGTGNNVTALEHAKEAVRLEPNNLQYQMFLQRMEGGSGWYQGQQSMYGFPTVGSNDFCMKLCIANIMCNLFCGGGMCCGGTTPGGRIM</sequence>
<proteinExistence type="predicted"/>
<evidence type="ECO:0000313" key="4">
    <source>
        <dbReference type="Proteomes" id="UP000265643"/>
    </source>
</evidence>
<feature type="domain" description="J" evidence="2">
    <location>
        <begin position="3"/>
        <end position="75"/>
    </location>
</feature>
<dbReference type="GO" id="GO:0044183">
    <property type="term" value="F:protein folding chaperone"/>
    <property type="evidence" value="ECO:0007669"/>
    <property type="project" value="TreeGrafter"/>
</dbReference>
<dbReference type="PROSITE" id="PS50076">
    <property type="entry name" value="DNAJ_2"/>
    <property type="match status" value="1"/>
</dbReference>
<dbReference type="PANTHER" id="PTHR43948:SF10">
    <property type="entry name" value="MRJ, ISOFORM E"/>
    <property type="match status" value="1"/>
</dbReference>
<keyword evidence="1" id="KW-0235">DNA replication</keyword>
<dbReference type="SMART" id="SM00271">
    <property type="entry name" value="DnaJ"/>
    <property type="match status" value="1"/>
</dbReference>
<dbReference type="EMBL" id="BHGK01000001">
    <property type="protein sequence ID" value="GCA66727.1"/>
    <property type="molecule type" value="Genomic_DNA"/>
</dbReference>
<comment type="caution">
    <text evidence="3">The sequence shown here is derived from an EMBL/GenBank/DDBJ whole genome shotgun (WGS) entry which is preliminary data.</text>
</comment>
<evidence type="ECO:0000256" key="1">
    <source>
        <dbReference type="ARBA" id="ARBA00022705"/>
    </source>
</evidence>
<dbReference type="GO" id="GO:0051087">
    <property type="term" value="F:protein-folding chaperone binding"/>
    <property type="evidence" value="ECO:0007669"/>
    <property type="project" value="TreeGrafter"/>
</dbReference>
<keyword evidence="4" id="KW-1185">Reference proteome</keyword>
<dbReference type="Pfam" id="PF00226">
    <property type="entry name" value="DnaJ"/>
    <property type="match status" value="1"/>
</dbReference>
<dbReference type="InterPro" id="IPR011990">
    <property type="entry name" value="TPR-like_helical_dom_sf"/>
</dbReference>
<dbReference type="Proteomes" id="UP000265643">
    <property type="component" value="Unassembled WGS sequence"/>
</dbReference>
<dbReference type="PANTHER" id="PTHR43948">
    <property type="entry name" value="DNAJ HOMOLOG SUBFAMILY B"/>
    <property type="match status" value="1"/>
</dbReference>
<dbReference type="PRINTS" id="PR00625">
    <property type="entry name" value="JDOMAIN"/>
</dbReference>
<protein>
    <recommendedName>
        <fullName evidence="2">J domain-containing protein</fullName>
    </recommendedName>
</protein>
<evidence type="ECO:0000259" key="2">
    <source>
        <dbReference type="PROSITE" id="PS50076"/>
    </source>
</evidence>
<dbReference type="RefSeq" id="WP_117888854.1">
    <property type="nucleotide sequence ID" value="NZ_BHGK01000001.1"/>
</dbReference>
<evidence type="ECO:0000313" key="3">
    <source>
        <dbReference type="EMBL" id="GCA66727.1"/>
    </source>
</evidence>
<dbReference type="SUPFAM" id="SSF46565">
    <property type="entry name" value="Chaperone J-domain"/>
    <property type="match status" value="1"/>
</dbReference>
<dbReference type="Gene3D" id="1.25.40.10">
    <property type="entry name" value="Tetratricopeptide repeat domain"/>
    <property type="match status" value="1"/>
</dbReference>
<dbReference type="SUPFAM" id="SSF48452">
    <property type="entry name" value="TPR-like"/>
    <property type="match status" value="1"/>
</dbReference>
<accession>A0A391P0I5</accession>
<reference evidence="4" key="1">
    <citation type="submission" date="2018-09" db="EMBL/GenBank/DDBJ databases">
        <title>Draft Genome Sequence of Mediterraneibacter sp. KCTC 15684.</title>
        <authorList>
            <person name="Kim J.S."/>
            <person name="Han K.I."/>
            <person name="Suh M.K."/>
            <person name="Lee K.C."/>
            <person name="Eom M.K."/>
            <person name="Lee J.H."/>
            <person name="Park S.H."/>
            <person name="Kang S.W."/>
            <person name="Park J.E."/>
            <person name="Oh B.S."/>
            <person name="Yu S.Y."/>
            <person name="Choi S.H."/>
            <person name="Lee D.H."/>
            <person name="Yoon H."/>
            <person name="Kim B."/>
            <person name="Yang S.J."/>
            <person name="Lee J.S."/>
        </authorList>
    </citation>
    <scope>NUCLEOTIDE SEQUENCE [LARGE SCALE GENOMIC DNA]</scope>
    <source>
        <strain evidence="4">KCTC 15684</strain>
    </source>
</reference>
<dbReference type="GO" id="GO:0051082">
    <property type="term" value="F:unfolded protein binding"/>
    <property type="evidence" value="ECO:0007669"/>
    <property type="project" value="TreeGrafter"/>
</dbReference>
<organism evidence="3 4">
    <name type="scientific">Mediterraneibacter butyricigenes</name>
    <dbReference type="NCBI Taxonomy" id="2316025"/>
    <lineage>
        <taxon>Bacteria</taxon>
        <taxon>Bacillati</taxon>
        <taxon>Bacillota</taxon>
        <taxon>Clostridia</taxon>
        <taxon>Lachnospirales</taxon>
        <taxon>Lachnospiraceae</taxon>
        <taxon>Mediterraneibacter</taxon>
    </lineage>
</organism>
<dbReference type="AlphaFoldDB" id="A0A391P0I5"/>
<dbReference type="GO" id="GO:0006260">
    <property type="term" value="P:DNA replication"/>
    <property type="evidence" value="ECO:0007669"/>
    <property type="project" value="UniProtKB-KW"/>
</dbReference>
<gene>
    <name evidence="3" type="ORF">KGMB01110_11630</name>
</gene>
<dbReference type="Gene3D" id="1.10.287.110">
    <property type="entry name" value="DnaJ domain"/>
    <property type="match status" value="1"/>
</dbReference>
<name>A0A391P0I5_9FIRM</name>